<dbReference type="NCBIfam" id="TIGR02141">
    <property type="entry name" value="modB_ABC"/>
    <property type="match status" value="1"/>
</dbReference>
<dbReference type="CDD" id="cd06261">
    <property type="entry name" value="TM_PBP2"/>
    <property type="match status" value="1"/>
</dbReference>
<sequence>MFDIFTGQSFWDPVIRSLVVAFVSLIAVFIIGTLIGGFMAGKTFRGKSIIETIMMLPLVLPPSVVGFGLLSIFGRNSPIGKIIEWLFHQPIVFTIWAAILASCVVAFPLMYQTIKIGFSSIPEAIKEAAKIDGAGFWRSFIFIQLPLAKQALLTGAVLSFARALGEFGATLMFAGNIPGKTETMPTAIYIAVETNQIGLAWAWVCFTIVISFLLLLVANRFRYK</sequence>
<keyword evidence="5 10" id="KW-0500">Molybdenum</keyword>
<feature type="transmembrane region" description="Helical" evidence="9">
    <location>
        <begin position="151"/>
        <end position="177"/>
    </location>
</feature>
<evidence type="ECO:0000256" key="4">
    <source>
        <dbReference type="ARBA" id="ARBA00022475"/>
    </source>
</evidence>
<evidence type="ECO:0000256" key="9">
    <source>
        <dbReference type="RuleBase" id="RU363032"/>
    </source>
</evidence>
<comment type="similarity">
    <text evidence="2 10">Belongs to the binding-protein-dependent transport system permease family. CysTW subfamily.</text>
</comment>
<evidence type="ECO:0000256" key="1">
    <source>
        <dbReference type="ARBA" id="ARBA00004651"/>
    </source>
</evidence>
<dbReference type="PANTHER" id="PTHR30183">
    <property type="entry name" value="MOLYBDENUM TRANSPORT SYSTEM PERMEASE PROTEIN MODB"/>
    <property type="match status" value="1"/>
</dbReference>
<keyword evidence="4 10" id="KW-1003">Cell membrane</keyword>
<evidence type="ECO:0000256" key="10">
    <source>
        <dbReference type="RuleBase" id="RU365097"/>
    </source>
</evidence>
<evidence type="ECO:0000313" key="13">
    <source>
        <dbReference type="Proteomes" id="UP001596505"/>
    </source>
</evidence>
<dbReference type="SUPFAM" id="SSF161098">
    <property type="entry name" value="MetI-like"/>
    <property type="match status" value="1"/>
</dbReference>
<dbReference type="PANTHER" id="PTHR30183:SF3">
    <property type="entry name" value="MOLYBDENUM TRANSPORT SYSTEM PERMEASE PROTEIN MODB"/>
    <property type="match status" value="1"/>
</dbReference>
<feature type="transmembrane region" description="Helical" evidence="9">
    <location>
        <begin position="93"/>
        <end position="111"/>
    </location>
</feature>
<evidence type="ECO:0000256" key="5">
    <source>
        <dbReference type="ARBA" id="ARBA00022505"/>
    </source>
</evidence>
<protein>
    <recommendedName>
        <fullName evidence="10">Molybdenum transport system permease</fullName>
    </recommendedName>
</protein>
<dbReference type="Pfam" id="PF00528">
    <property type="entry name" value="BPD_transp_1"/>
    <property type="match status" value="1"/>
</dbReference>
<dbReference type="InterPro" id="IPR000515">
    <property type="entry name" value="MetI-like"/>
</dbReference>
<dbReference type="Proteomes" id="UP001596505">
    <property type="component" value="Unassembled WGS sequence"/>
</dbReference>
<comment type="caution">
    <text evidence="12">The sequence shown here is derived from an EMBL/GenBank/DDBJ whole genome shotgun (WGS) entry which is preliminary data.</text>
</comment>
<comment type="subcellular location">
    <subcellularLocation>
        <location evidence="1 9">Cell membrane</location>
        <topology evidence="1 9">Multi-pass membrane protein</topology>
    </subcellularLocation>
</comment>
<dbReference type="InterPro" id="IPR035906">
    <property type="entry name" value="MetI-like_sf"/>
</dbReference>
<keyword evidence="3 9" id="KW-0813">Transport</keyword>
<dbReference type="RefSeq" id="WP_380967509.1">
    <property type="nucleotide sequence ID" value="NZ_JBHTCO010000020.1"/>
</dbReference>
<evidence type="ECO:0000256" key="3">
    <source>
        <dbReference type="ARBA" id="ARBA00022448"/>
    </source>
</evidence>
<accession>A0ABW2PY55</accession>
<evidence type="ECO:0000256" key="2">
    <source>
        <dbReference type="ARBA" id="ARBA00007069"/>
    </source>
</evidence>
<dbReference type="InterPro" id="IPR011867">
    <property type="entry name" value="ModB_ABC"/>
</dbReference>
<dbReference type="Gene3D" id="1.10.3720.10">
    <property type="entry name" value="MetI-like"/>
    <property type="match status" value="1"/>
</dbReference>
<proteinExistence type="inferred from homology"/>
<keyword evidence="8 9" id="KW-0472">Membrane</keyword>
<dbReference type="EMBL" id="JBHTCO010000020">
    <property type="protein sequence ID" value="MFC7394294.1"/>
    <property type="molecule type" value="Genomic_DNA"/>
</dbReference>
<reference evidence="13" key="1">
    <citation type="journal article" date="2019" name="Int. J. Syst. Evol. Microbiol.">
        <title>The Global Catalogue of Microorganisms (GCM) 10K type strain sequencing project: providing services to taxonomists for standard genome sequencing and annotation.</title>
        <authorList>
            <consortium name="The Broad Institute Genomics Platform"/>
            <consortium name="The Broad Institute Genome Sequencing Center for Infectious Disease"/>
            <person name="Wu L."/>
            <person name="Ma J."/>
        </authorList>
    </citation>
    <scope>NUCLEOTIDE SEQUENCE [LARGE SCALE GENOMIC DNA]</scope>
    <source>
        <strain evidence="13">CGMCC 1.16305</strain>
    </source>
</reference>
<comment type="function">
    <text evidence="10">Part of the binding-protein-dependent transport system for molybdenum; probably responsible for the translocation of the substrate across the membrane.</text>
</comment>
<name>A0ABW2PY55_9BACL</name>
<gene>
    <name evidence="12" type="primary">modB</name>
    <name evidence="12" type="ORF">ACFQRG_15160</name>
</gene>
<keyword evidence="6 9" id="KW-0812">Transmembrane</keyword>
<organism evidence="12 13">
    <name type="scientific">Scopulibacillus cellulosilyticus</name>
    <dbReference type="NCBI Taxonomy" id="2665665"/>
    <lineage>
        <taxon>Bacteria</taxon>
        <taxon>Bacillati</taxon>
        <taxon>Bacillota</taxon>
        <taxon>Bacilli</taxon>
        <taxon>Bacillales</taxon>
        <taxon>Sporolactobacillaceae</taxon>
        <taxon>Scopulibacillus</taxon>
    </lineage>
</organism>
<feature type="transmembrane region" description="Helical" evidence="9">
    <location>
        <begin position="53"/>
        <end position="73"/>
    </location>
</feature>
<evidence type="ECO:0000256" key="6">
    <source>
        <dbReference type="ARBA" id="ARBA00022692"/>
    </source>
</evidence>
<evidence type="ECO:0000313" key="12">
    <source>
        <dbReference type="EMBL" id="MFC7394294.1"/>
    </source>
</evidence>
<evidence type="ECO:0000259" key="11">
    <source>
        <dbReference type="PROSITE" id="PS50928"/>
    </source>
</evidence>
<feature type="transmembrane region" description="Helical" evidence="9">
    <location>
        <begin position="20"/>
        <end position="41"/>
    </location>
</feature>
<evidence type="ECO:0000256" key="8">
    <source>
        <dbReference type="ARBA" id="ARBA00023136"/>
    </source>
</evidence>
<feature type="domain" description="ABC transmembrane type-1" evidence="11">
    <location>
        <begin position="14"/>
        <end position="218"/>
    </location>
</feature>
<evidence type="ECO:0000256" key="7">
    <source>
        <dbReference type="ARBA" id="ARBA00022989"/>
    </source>
</evidence>
<keyword evidence="7 9" id="KW-1133">Transmembrane helix</keyword>
<feature type="transmembrane region" description="Helical" evidence="9">
    <location>
        <begin position="197"/>
        <end position="218"/>
    </location>
</feature>
<keyword evidence="13" id="KW-1185">Reference proteome</keyword>
<dbReference type="PROSITE" id="PS50928">
    <property type="entry name" value="ABC_TM1"/>
    <property type="match status" value="1"/>
</dbReference>